<evidence type="ECO:0000313" key="2">
    <source>
        <dbReference type="EMBL" id="GAA5183718.1"/>
    </source>
</evidence>
<dbReference type="EMBL" id="BAABJQ010000005">
    <property type="protein sequence ID" value="GAA5183718.1"/>
    <property type="molecule type" value="Genomic_DNA"/>
</dbReference>
<name>A0ABP9RQF3_9ACTN</name>
<comment type="caution">
    <text evidence="2">The sequence shown here is derived from an EMBL/GenBank/DDBJ whole genome shotgun (WGS) entry which is preliminary data.</text>
</comment>
<feature type="region of interest" description="Disordered" evidence="1">
    <location>
        <begin position="223"/>
        <end position="302"/>
    </location>
</feature>
<dbReference type="Proteomes" id="UP001501570">
    <property type="component" value="Unassembled WGS sequence"/>
</dbReference>
<organism evidence="2 3">
    <name type="scientific">Rugosimonospora acidiphila</name>
    <dbReference type="NCBI Taxonomy" id="556531"/>
    <lineage>
        <taxon>Bacteria</taxon>
        <taxon>Bacillati</taxon>
        <taxon>Actinomycetota</taxon>
        <taxon>Actinomycetes</taxon>
        <taxon>Micromonosporales</taxon>
        <taxon>Micromonosporaceae</taxon>
        <taxon>Rugosimonospora</taxon>
    </lineage>
</organism>
<sequence length="302" mass="32217">MPPACPIGATNGPAARDRSDRWLRPGTVWRMWWSRRRKERELADAREETLRWYERLGGQIMNLPPGEDAATKQALVDAGERYNAAGGQLDRATTVKQYELARETALEGLAYVRAARVSLGLDPGPELPPLAGQRQAGQVRQERSVQVEGQEYRASPRPASGTPYYYPGGMVSGRPVPAGWYSDPWWKTALVAGAWGVGGALVFDALLGGGGWGGGGFDQGYGSGYDQGFDAGYDQGQDQAQDQDQDQDQGQDQSQDQLADYSDGGYDDGGYGDGGGDFGGGDFGGGDFDGGDFGGGDFGGDY</sequence>
<feature type="region of interest" description="Disordered" evidence="1">
    <location>
        <begin position="128"/>
        <end position="156"/>
    </location>
</feature>
<accession>A0ABP9RQF3</accession>
<evidence type="ECO:0008006" key="4">
    <source>
        <dbReference type="Google" id="ProtNLM"/>
    </source>
</evidence>
<keyword evidence="3" id="KW-1185">Reference proteome</keyword>
<reference evidence="3" key="1">
    <citation type="journal article" date="2019" name="Int. J. Syst. Evol. Microbiol.">
        <title>The Global Catalogue of Microorganisms (GCM) 10K type strain sequencing project: providing services to taxonomists for standard genome sequencing and annotation.</title>
        <authorList>
            <consortium name="The Broad Institute Genomics Platform"/>
            <consortium name="The Broad Institute Genome Sequencing Center for Infectious Disease"/>
            <person name="Wu L."/>
            <person name="Ma J."/>
        </authorList>
    </citation>
    <scope>NUCLEOTIDE SEQUENCE [LARGE SCALE GENOMIC DNA]</scope>
    <source>
        <strain evidence="3">JCM 18304</strain>
    </source>
</reference>
<evidence type="ECO:0000256" key="1">
    <source>
        <dbReference type="SAM" id="MobiDB-lite"/>
    </source>
</evidence>
<proteinExistence type="predicted"/>
<feature type="compositionally biased region" description="Low complexity" evidence="1">
    <location>
        <begin position="226"/>
        <end position="240"/>
    </location>
</feature>
<evidence type="ECO:0000313" key="3">
    <source>
        <dbReference type="Proteomes" id="UP001501570"/>
    </source>
</evidence>
<gene>
    <name evidence="2" type="ORF">GCM10023322_23670</name>
</gene>
<feature type="compositionally biased region" description="Gly residues" evidence="1">
    <location>
        <begin position="267"/>
        <end position="302"/>
    </location>
</feature>
<protein>
    <recommendedName>
        <fullName evidence="4">DUF1542 domain-containing protein</fullName>
    </recommendedName>
</protein>